<dbReference type="AlphaFoldDB" id="A0AAE1LSG6"/>
<sequence length="199" mass="22930">MGKNTVEVWSEEFGKRDNFIGFMTKLSELSNPGKDTRQSILKDYLEKLSEAEAAQESRIPATTVVVPLTIAYFKEREDNFFLIVENFDLDQEFPSECASIIDSDARFAVLVRKSFLIKVDNFLHGSLVVLLSYFVFNISYPKTVSKTLEFLQRFFFKVNPEFQLRVDQKNKKKLPINPSVATLAGKLKDFECTQSMWVL</sequence>
<dbReference type="EMBL" id="JAHWGI010001389">
    <property type="protein sequence ID" value="KAK3929224.1"/>
    <property type="molecule type" value="Genomic_DNA"/>
</dbReference>
<dbReference type="Proteomes" id="UP001219518">
    <property type="component" value="Unassembled WGS sequence"/>
</dbReference>
<evidence type="ECO:0000313" key="1">
    <source>
        <dbReference type="EMBL" id="KAK3929224.1"/>
    </source>
</evidence>
<dbReference type="PANTHER" id="PTHR31025">
    <property type="entry name" value="SI:CH211-196P9.1-RELATED"/>
    <property type="match status" value="1"/>
</dbReference>
<keyword evidence="2" id="KW-1185">Reference proteome</keyword>
<accession>A0AAE1LSG6</accession>
<evidence type="ECO:0000313" key="2">
    <source>
        <dbReference type="Proteomes" id="UP001219518"/>
    </source>
</evidence>
<reference evidence="1" key="2">
    <citation type="journal article" date="2023" name="BMC Genomics">
        <title>Pest status, molecular evolution, and epigenetic factors derived from the genome assembly of Frankliniella fusca, a thysanopteran phytovirus vector.</title>
        <authorList>
            <person name="Catto M.A."/>
            <person name="Labadie P.E."/>
            <person name="Jacobson A.L."/>
            <person name="Kennedy G.G."/>
            <person name="Srinivasan R."/>
            <person name="Hunt B.G."/>
        </authorList>
    </citation>
    <scope>NUCLEOTIDE SEQUENCE</scope>
    <source>
        <strain evidence="1">PL_HMW_Pooled</strain>
    </source>
</reference>
<proteinExistence type="predicted"/>
<protein>
    <submittedName>
        <fullName evidence="1">Sterile alpha motif domain-containing protein 3</fullName>
    </submittedName>
</protein>
<gene>
    <name evidence="1" type="ORF">KUF71_017684</name>
</gene>
<name>A0AAE1LSG6_9NEOP</name>
<dbReference type="PANTHER" id="PTHR31025:SF22">
    <property type="entry name" value="IP13529P"/>
    <property type="match status" value="1"/>
</dbReference>
<reference evidence="1" key="1">
    <citation type="submission" date="2021-07" db="EMBL/GenBank/DDBJ databases">
        <authorList>
            <person name="Catto M.A."/>
            <person name="Jacobson A."/>
            <person name="Kennedy G."/>
            <person name="Labadie P."/>
            <person name="Hunt B.G."/>
            <person name="Srinivasan R."/>
        </authorList>
    </citation>
    <scope>NUCLEOTIDE SEQUENCE</scope>
    <source>
        <strain evidence="1">PL_HMW_Pooled</strain>
        <tissue evidence="1">Head</tissue>
    </source>
</reference>
<comment type="caution">
    <text evidence="1">The sequence shown here is derived from an EMBL/GenBank/DDBJ whole genome shotgun (WGS) entry which is preliminary data.</text>
</comment>
<organism evidence="1 2">
    <name type="scientific">Frankliniella fusca</name>
    <dbReference type="NCBI Taxonomy" id="407009"/>
    <lineage>
        <taxon>Eukaryota</taxon>
        <taxon>Metazoa</taxon>
        <taxon>Ecdysozoa</taxon>
        <taxon>Arthropoda</taxon>
        <taxon>Hexapoda</taxon>
        <taxon>Insecta</taxon>
        <taxon>Pterygota</taxon>
        <taxon>Neoptera</taxon>
        <taxon>Paraneoptera</taxon>
        <taxon>Thysanoptera</taxon>
        <taxon>Terebrantia</taxon>
        <taxon>Thripoidea</taxon>
        <taxon>Thripidae</taxon>
        <taxon>Frankliniella</taxon>
    </lineage>
</organism>